<dbReference type="Proteomes" id="UP001162131">
    <property type="component" value="Unassembled WGS sequence"/>
</dbReference>
<dbReference type="Pfam" id="PF00155">
    <property type="entry name" value="Aminotran_1_2"/>
    <property type="match status" value="1"/>
</dbReference>
<dbReference type="FunFam" id="3.40.640.10:FF:000012">
    <property type="entry name" value="alanine aminotransferase 2"/>
    <property type="match status" value="1"/>
</dbReference>
<reference evidence="8" key="1">
    <citation type="submission" date="2021-09" db="EMBL/GenBank/DDBJ databases">
        <authorList>
            <consortium name="AG Swart"/>
            <person name="Singh M."/>
            <person name="Singh A."/>
            <person name="Seah K."/>
            <person name="Emmerich C."/>
        </authorList>
    </citation>
    <scope>NUCLEOTIDE SEQUENCE</scope>
    <source>
        <strain evidence="8">ATCC30299</strain>
    </source>
</reference>
<accession>A0AAU9J2A8</accession>
<gene>
    <name evidence="8" type="ORF">BSTOLATCC_MIC27577</name>
</gene>
<comment type="similarity">
    <text evidence="6">Belongs to the class-I pyridoxal-phosphate-dependent aminotransferase family. Alanine aminotransferase subfamily.</text>
</comment>
<comment type="subunit">
    <text evidence="2">Homodimer.</text>
</comment>
<evidence type="ECO:0000256" key="5">
    <source>
        <dbReference type="ARBA" id="ARBA00022898"/>
    </source>
</evidence>
<keyword evidence="3" id="KW-0032">Aminotransferase</keyword>
<name>A0AAU9J2A8_9CILI</name>
<comment type="cofactor">
    <cofactor evidence="1">
        <name>pyridoxal 5'-phosphate</name>
        <dbReference type="ChEBI" id="CHEBI:597326"/>
    </cofactor>
</comment>
<comment type="caution">
    <text evidence="8">The sequence shown here is derived from an EMBL/GenBank/DDBJ whole genome shotgun (WGS) entry which is preliminary data.</text>
</comment>
<evidence type="ECO:0000256" key="2">
    <source>
        <dbReference type="ARBA" id="ARBA00011738"/>
    </source>
</evidence>
<dbReference type="FunFam" id="1.10.287.1970:FF:000001">
    <property type="entry name" value="Alanine aminotransferase 2"/>
    <property type="match status" value="1"/>
</dbReference>
<evidence type="ECO:0000256" key="1">
    <source>
        <dbReference type="ARBA" id="ARBA00001933"/>
    </source>
</evidence>
<keyword evidence="4" id="KW-0808">Transferase</keyword>
<evidence type="ECO:0000313" key="9">
    <source>
        <dbReference type="Proteomes" id="UP001162131"/>
    </source>
</evidence>
<dbReference type="PANTHER" id="PTHR11751:SF29">
    <property type="entry name" value="ALANINE TRANSAMINASE"/>
    <property type="match status" value="1"/>
</dbReference>
<keyword evidence="5" id="KW-0663">Pyridoxal phosphate</keyword>
<dbReference type="Gene3D" id="1.10.287.1970">
    <property type="match status" value="1"/>
</dbReference>
<evidence type="ECO:0000256" key="4">
    <source>
        <dbReference type="ARBA" id="ARBA00022679"/>
    </source>
</evidence>
<dbReference type="AlphaFoldDB" id="A0AAU9J2A8"/>
<dbReference type="CDD" id="cd00609">
    <property type="entry name" value="AAT_like"/>
    <property type="match status" value="1"/>
</dbReference>
<proteinExistence type="inferred from homology"/>
<feature type="domain" description="Aminotransferase class I/classII large" evidence="7">
    <location>
        <begin position="107"/>
        <end position="478"/>
    </location>
</feature>
<evidence type="ECO:0000313" key="8">
    <source>
        <dbReference type="EMBL" id="CAG9321005.1"/>
    </source>
</evidence>
<dbReference type="InterPro" id="IPR004839">
    <property type="entry name" value="Aminotransferase_I/II_large"/>
</dbReference>
<dbReference type="GO" id="GO:0004021">
    <property type="term" value="F:L-alanine:2-oxoglutarate aminotransferase activity"/>
    <property type="evidence" value="ECO:0007669"/>
    <property type="project" value="TreeGrafter"/>
</dbReference>
<dbReference type="GO" id="GO:0030170">
    <property type="term" value="F:pyridoxal phosphate binding"/>
    <property type="evidence" value="ECO:0007669"/>
    <property type="project" value="InterPro"/>
</dbReference>
<dbReference type="InterPro" id="IPR015421">
    <property type="entry name" value="PyrdxlP-dep_Trfase_major"/>
</dbReference>
<evidence type="ECO:0000256" key="6">
    <source>
        <dbReference type="ARBA" id="ARBA00025785"/>
    </source>
</evidence>
<dbReference type="SUPFAM" id="SSF53383">
    <property type="entry name" value="PLP-dependent transferases"/>
    <property type="match status" value="1"/>
</dbReference>
<evidence type="ECO:0000259" key="7">
    <source>
        <dbReference type="Pfam" id="PF00155"/>
    </source>
</evidence>
<sequence>MWRRILRQFSTKVKPKNLRLESISPKVIRAEYAVRGDVVLKSMEMEAKLKDGVKYPFTEIIPCNIGNPQSLGQNPLTFVREVLSLIVNPKLLTLPGISQIYASDVIERAQILLNGTTGGVGAYTMSQGLPVVRNSIAKFIEKRDEMGEVDPNNIYLTSGASGAVEFLFKIIISSEKDGVLVPIPQYPLYNALIALQGGSDVGYYINSSKGHWEVSIKEMEKALEASKLKGIRTRCLVVINPGNPTGQVLRKENMRQVIEFCDEHDLMLIADEVYQHNIYTDSTQFHSFKKVSQEMNSPIEIASLNSISKGYHGECGLRGGYMELHNFETQVKDQILKLASISLCSNSVAQCAMELMVNPPQPGSPSYDTYTAEKNAIMGALKRKSQLIHKLLNEMVNVQCNFVEGAMYAFPEVKFSAKAIREAKKKNMPVDKFYVFRALEETGIVLVPGSGFGQRPDTYHFRITTLVQEDKLIDLLNRFKAFNDNFHNLYS</sequence>
<dbReference type="InterPro" id="IPR045088">
    <property type="entry name" value="ALAT1/2-like"/>
</dbReference>
<organism evidence="8 9">
    <name type="scientific">Blepharisma stoltei</name>
    <dbReference type="NCBI Taxonomy" id="1481888"/>
    <lineage>
        <taxon>Eukaryota</taxon>
        <taxon>Sar</taxon>
        <taxon>Alveolata</taxon>
        <taxon>Ciliophora</taxon>
        <taxon>Postciliodesmatophora</taxon>
        <taxon>Heterotrichea</taxon>
        <taxon>Heterotrichida</taxon>
        <taxon>Blepharismidae</taxon>
        <taxon>Blepharisma</taxon>
    </lineage>
</organism>
<dbReference type="PANTHER" id="PTHR11751">
    <property type="entry name" value="ALANINE AMINOTRANSFERASE"/>
    <property type="match status" value="1"/>
</dbReference>
<keyword evidence="9" id="KW-1185">Reference proteome</keyword>
<dbReference type="FunFam" id="3.90.1150.10:FF:000151">
    <property type="entry name" value="Alanine aminotransferase 2"/>
    <property type="match status" value="1"/>
</dbReference>
<protein>
    <recommendedName>
        <fullName evidence="7">Aminotransferase class I/classII large domain-containing protein</fullName>
    </recommendedName>
</protein>
<dbReference type="InterPro" id="IPR015424">
    <property type="entry name" value="PyrdxlP-dep_Trfase"/>
</dbReference>
<dbReference type="Gene3D" id="3.40.640.10">
    <property type="entry name" value="Type I PLP-dependent aspartate aminotransferase-like (Major domain)"/>
    <property type="match status" value="1"/>
</dbReference>
<evidence type="ECO:0000256" key="3">
    <source>
        <dbReference type="ARBA" id="ARBA00022576"/>
    </source>
</evidence>
<dbReference type="EMBL" id="CAJZBQ010000027">
    <property type="protein sequence ID" value="CAG9321005.1"/>
    <property type="molecule type" value="Genomic_DNA"/>
</dbReference>
<dbReference type="InterPro" id="IPR015422">
    <property type="entry name" value="PyrdxlP-dep_Trfase_small"/>
</dbReference>
<dbReference type="Gene3D" id="3.90.1150.10">
    <property type="entry name" value="Aspartate Aminotransferase, domain 1"/>
    <property type="match status" value="1"/>
</dbReference>